<keyword evidence="3" id="KW-1185">Reference proteome</keyword>
<gene>
    <name evidence="2" type="ORF">BN961_03856</name>
</gene>
<dbReference type="Pfam" id="PF13529">
    <property type="entry name" value="Peptidase_C39_2"/>
    <property type="match status" value="1"/>
</dbReference>
<feature type="domain" description="Peptidase C39-like" evidence="1">
    <location>
        <begin position="15"/>
        <end position="147"/>
    </location>
</feature>
<dbReference type="AlphaFoldDB" id="A0A090MSZ0"/>
<organism evidence="2 3">
    <name type="scientific">Afipia felis</name>
    <name type="common">Cat scratch disease bacillus</name>
    <dbReference type="NCBI Taxonomy" id="1035"/>
    <lineage>
        <taxon>Bacteria</taxon>
        <taxon>Pseudomonadati</taxon>
        <taxon>Pseudomonadota</taxon>
        <taxon>Alphaproteobacteria</taxon>
        <taxon>Hyphomicrobiales</taxon>
        <taxon>Nitrobacteraceae</taxon>
        <taxon>Afipia</taxon>
    </lineage>
</organism>
<accession>A0A090MSZ0</accession>
<evidence type="ECO:0000259" key="1">
    <source>
        <dbReference type="Pfam" id="PF13529"/>
    </source>
</evidence>
<protein>
    <recommendedName>
        <fullName evidence="1">Peptidase C39-like domain-containing protein</fullName>
    </recommendedName>
</protein>
<dbReference type="InterPro" id="IPR039564">
    <property type="entry name" value="Peptidase_C39-like"/>
</dbReference>
<comment type="caution">
    <text evidence="2">The sequence shown here is derived from an EMBL/GenBank/DDBJ whole genome shotgun (WGS) entry which is preliminary data.</text>
</comment>
<reference evidence="2 3" key="1">
    <citation type="journal article" date="2014" name="Genome Announc.">
        <title>Genome Sequence of Afipia felis Strain 76713, Isolated in Hospital Water Using an Amoeba Co-Culture Procedure.</title>
        <authorList>
            <person name="Benamar S."/>
            <person name="La Scola B."/>
            <person name="Croce O."/>
        </authorList>
    </citation>
    <scope>NUCLEOTIDE SEQUENCE [LARGE SCALE GENOMIC DNA]</scope>
    <source>
        <strain evidence="2 3">76713</strain>
    </source>
</reference>
<evidence type="ECO:0000313" key="2">
    <source>
        <dbReference type="EMBL" id="CEG10416.1"/>
    </source>
</evidence>
<name>A0A090MSZ0_AFIFE</name>
<proteinExistence type="predicted"/>
<evidence type="ECO:0000313" key="3">
    <source>
        <dbReference type="Proteomes" id="UP000035762"/>
    </source>
</evidence>
<sequence length="326" mass="35708">MSPDDNEIVYSKVNDLPPRQQWEANYGYCGEVSFISAGLYYGQYVSQYDARKIASENADQSTEGSQLLLGENDAYTAAKMHLKAVQWKGGARTTNFLSWAKKNIASGYPVIIGVFKNALSFEESSDPHAGDDKYDHIVLATGVSSRHPLESSDYYNDDEITFSDHGLWSPDDDPQYTFTSQFGSLRANRRLANSDSHPVYALPEGVENYGVAITGIIDQDGQALPVRLSTNLNSEEPSMVEGSDARPASQNLTLTVTVSGLVPGLSYNLYRYDDFQSVPNGAFNATSDEASKTWKIVVKSGSSFTLKETIESDQIAVYRAVPATAP</sequence>
<dbReference type="Proteomes" id="UP000035762">
    <property type="component" value="Unassembled WGS sequence"/>
</dbReference>
<dbReference type="EMBL" id="CCAZ020000002">
    <property type="protein sequence ID" value="CEG10416.1"/>
    <property type="molecule type" value="Genomic_DNA"/>
</dbReference>